<organism evidence="1 2">
    <name type="scientific">Bifidobacterium oedipodis</name>
    <dbReference type="NCBI Taxonomy" id="2675322"/>
    <lineage>
        <taxon>Bacteria</taxon>
        <taxon>Bacillati</taxon>
        <taxon>Actinomycetota</taxon>
        <taxon>Actinomycetes</taxon>
        <taxon>Bifidobacteriales</taxon>
        <taxon>Bifidobacteriaceae</taxon>
        <taxon>Bifidobacterium</taxon>
    </lineage>
</organism>
<dbReference type="RefSeq" id="WP_169170987.1">
    <property type="nucleotide sequence ID" value="NZ_JAAIII010000001.1"/>
</dbReference>
<protein>
    <recommendedName>
        <fullName evidence="3">Tmp1</fullName>
    </recommendedName>
</protein>
<dbReference type="Pfam" id="PF14335">
    <property type="entry name" value="DUF4391"/>
    <property type="match status" value="1"/>
</dbReference>
<keyword evidence="2" id="KW-1185">Reference proteome</keyword>
<dbReference type="InterPro" id="IPR025503">
    <property type="entry name" value="DUF4391"/>
</dbReference>
<sequence length="262" mass="27201">MPAATCGSVSALTLGLPVSYAVPAEKGALPKAAFVGKAPVSTKLKSSLVNDVASISMLAILRPANTGAAEGVRNREILVLGLRLAKPNASIPVEVIDHIAAQRSGGILFVCVRDGSVADSSTGGAGAETAGAGAGDGAADAATLTEQCAIAVRRLIPGKAGHTVQHAVYSSDWGDPNDVLLEVEDMTSMDEVWDSLCSQAILGVADPLDVDGRIMRRARIVALEAEEAKLARDHARVKNPAQRNEIYAKLHKVRAQLTQLRG</sequence>
<dbReference type="EMBL" id="JAAIII010000001">
    <property type="protein sequence ID" value="NMM92905.1"/>
    <property type="molecule type" value="Genomic_DNA"/>
</dbReference>
<evidence type="ECO:0000313" key="2">
    <source>
        <dbReference type="Proteomes" id="UP000532194"/>
    </source>
</evidence>
<dbReference type="AlphaFoldDB" id="A0A7Y0EMC1"/>
<evidence type="ECO:0000313" key="1">
    <source>
        <dbReference type="EMBL" id="NMM92905.1"/>
    </source>
</evidence>
<evidence type="ECO:0008006" key="3">
    <source>
        <dbReference type="Google" id="ProtNLM"/>
    </source>
</evidence>
<proteinExistence type="predicted"/>
<name>A0A7Y0EMC1_9BIFI</name>
<accession>A0A7Y0EMC1</accession>
<dbReference type="Proteomes" id="UP000532194">
    <property type="component" value="Unassembled WGS sequence"/>
</dbReference>
<comment type="caution">
    <text evidence="1">The sequence shown here is derived from an EMBL/GenBank/DDBJ whole genome shotgun (WGS) entry which is preliminary data.</text>
</comment>
<gene>
    <name evidence="1" type="ORF">G1C95_0090</name>
</gene>
<reference evidence="1 2" key="1">
    <citation type="submission" date="2020-02" db="EMBL/GenBank/DDBJ databases">
        <title>Characterization of phylogenetic diversity of novel bifidobacterial species isolated in Czech ZOOs.</title>
        <authorList>
            <person name="Lugli G.A."/>
            <person name="Vera N.B."/>
            <person name="Ventura M."/>
        </authorList>
    </citation>
    <scope>NUCLEOTIDE SEQUENCE [LARGE SCALE GENOMIC DNA]</scope>
    <source>
        <strain evidence="1 2">DSM 109957</strain>
    </source>
</reference>